<dbReference type="Proteomes" id="UP000629468">
    <property type="component" value="Unassembled WGS sequence"/>
</dbReference>
<organism evidence="2 3">
    <name type="scientific">Agaricus bisporus var. burnettii</name>
    <dbReference type="NCBI Taxonomy" id="192524"/>
    <lineage>
        <taxon>Eukaryota</taxon>
        <taxon>Fungi</taxon>
        <taxon>Dikarya</taxon>
        <taxon>Basidiomycota</taxon>
        <taxon>Agaricomycotina</taxon>
        <taxon>Agaricomycetes</taxon>
        <taxon>Agaricomycetidae</taxon>
        <taxon>Agaricales</taxon>
        <taxon>Agaricineae</taxon>
        <taxon>Agaricaceae</taxon>
        <taxon>Agaricus</taxon>
    </lineage>
</organism>
<evidence type="ECO:0000256" key="1">
    <source>
        <dbReference type="SAM" id="MobiDB-lite"/>
    </source>
</evidence>
<feature type="compositionally biased region" description="Basic and acidic residues" evidence="1">
    <location>
        <begin position="1"/>
        <end position="18"/>
    </location>
</feature>
<proteinExistence type="predicted"/>
<reference evidence="2 3" key="1">
    <citation type="journal article" name="Sci. Rep.">
        <title>Telomere-to-telomere assembled and centromere annotated genomes of the two main subspecies of the button mushroom Agaricus bisporus reveal especially polymorphic chromosome ends.</title>
        <authorList>
            <person name="Sonnenberg A.S.M."/>
            <person name="Sedaghat-Telgerd N."/>
            <person name="Lavrijssen B."/>
            <person name="Ohm R.A."/>
            <person name="Hendrickx P.M."/>
            <person name="Scholtmeijer K."/>
            <person name="Baars J.J.P."/>
            <person name="van Peer A."/>
        </authorList>
    </citation>
    <scope>NUCLEOTIDE SEQUENCE [LARGE SCALE GENOMIC DNA]</scope>
    <source>
        <strain evidence="2 3">H119_p4</strain>
    </source>
</reference>
<sequence length="94" mass="10704">MLFRSEPKRESVGCRLEVEGLQQSTRPSKGRESNESVSSLGDMSDDRRLKRLRLLSMGEPLALIKDHGGSSDHHALSTPHFGWWKQGTRPHFNY</sequence>
<gene>
    <name evidence="2" type="ORF">Agabi119p4_7840</name>
</gene>
<feature type="region of interest" description="Disordered" evidence="1">
    <location>
        <begin position="1"/>
        <end position="44"/>
    </location>
</feature>
<dbReference type="AlphaFoldDB" id="A0A8H7C7V6"/>
<evidence type="ECO:0000313" key="3">
    <source>
        <dbReference type="Proteomes" id="UP000629468"/>
    </source>
</evidence>
<dbReference type="EMBL" id="JABXXO010000010">
    <property type="protein sequence ID" value="KAF7768597.1"/>
    <property type="molecule type" value="Genomic_DNA"/>
</dbReference>
<accession>A0A8H7C7V6</accession>
<protein>
    <submittedName>
        <fullName evidence="2">Uncharacterized protein</fullName>
    </submittedName>
</protein>
<comment type="caution">
    <text evidence="2">The sequence shown here is derived from an EMBL/GenBank/DDBJ whole genome shotgun (WGS) entry which is preliminary data.</text>
</comment>
<evidence type="ECO:0000313" key="2">
    <source>
        <dbReference type="EMBL" id="KAF7768597.1"/>
    </source>
</evidence>
<name>A0A8H7C7V6_AGABI</name>